<dbReference type="PANTHER" id="PTHR12778">
    <property type="entry name" value="SOLUTE CARRIER FAMILY 33 ACETYL-COA TRANSPORTER -RELATED"/>
    <property type="match status" value="1"/>
</dbReference>
<name>A0ABU1MFW2_9SPHN</name>
<feature type="transmembrane region" description="Helical" evidence="7">
    <location>
        <begin position="462"/>
        <end position="485"/>
    </location>
</feature>
<dbReference type="Gene3D" id="1.20.1250.20">
    <property type="entry name" value="MFS general substrate transporter like domains"/>
    <property type="match status" value="1"/>
</dbReference>
<evidence type="ECO:0000313" key="8">
    <source>
        <dbReference type="EMBL" id="MDR6509229.1"/>
    </source>
</evidence>
<feature type="transmembrane region" description="Helical" evidence="7">
    <location>
        <begin position="343"/>
        <end position="362"/>
    </location>
</feature>
<dbReference type="InterPro" id="IPR036259">
    <property type="entry name" value="MFS_trans_sf"/>
</dbReference>
<feature type="transmembrane region" description="Helical" evidence="7">
    <location>
        <begin position="97"/>
        <end position="115"/>
    </location>
</feature>
<evidence type="ECO:0000256" key="4">
    <source>
        <dbReference type="ARBA" id="ARBA00022692"/>
    </source>
</evidence>
<keyword evidence="3" id="KW-0813">Transport</keyword>
<feature type="transmembrane region" description="Helical" evidence="7">
    <location>
        <begin position="382"/>
        <end position="405"/>
    </location>
</feature>
<dbReference type="EMBL" id="JAVDRD010000001">
    <property type="protein sequence ID" value="MDR6509229.1"/>
    <property type="molecule type" value="Genomic_DNA"/>
</dbReference>
<protein>
    <submittedName>
        <fullName evidence="8">PAT family beta-lactamase induction signal transducer AmpG</fullName>
    </submittedName>
</protein>
<comment type="caution">
    <text evidence="8">The sequence shown here is derived from an EMBL/GenBank/DDBJ whole genome shotgun (WGS) entry which is preliminary data.</text>
</comment>
<feature type="transmembrane region" description="Helical" evidence="7">
    <location>
        <begin position="57"/>
        <end position="76"/>
    </location>
</feature>
<dbReference type="NCBIfam" id="TIGR00901">
    <property type="entry name" value="2A0125"/>
    <property type="match status" value="1"/>
</dbReference>
<feature type="transmembrane region" description="Helical" evidence="7">
    <location>
        <begin position="412"/>
        <end position="430"/>
    </location>
</feature>
<keyword evidence="4 7" id="KW-0812">Transmembrane</keyword>
<gene>
    <name evidence="8" type="ORF">J2792_000069</name>
</gene>
<comment type="similarity">
    <text evidence="2">Belongs to the major facilitator superfamily.</text>
</comment>
<organism evidence="8 9">
    <name type="scientific">Novosphingobium capsulatum</name>
    <dbReference type="NCBI Taxonomy" id="13688"/>
    <lineage>
        <taxon>Bacteria</taxon>
        <taxon>Pseudomonadati</taxon>
        <taxon>Pseudomonadota</taxon>
        <taxon>Alphaproteobacteria</taxon>
        <taxon>Sphingomonadales</taxon>
        <taxon>Sphingomonadaceae</taxon>
        <taxon>Novosphingobium</taxon>
    </lineage>
</organism>
<dbReference type="RefSeq" id="WP_309804080.1">
    <property type="nucleotide sequence ID" value="NZ_JAVDRD010000001.1"/>
</dbReference>
<feature type="transmembrane region" description="Helical" evidence="7">
    <location>
        <begin position="280"/>
        <end position="301"/>
    </location>
</feature>
<dbReference type="Pfam" id="PF07690">
    <property type="entry name" value="MFS_1"/>
    <property type="match status" value="1"/>
</dbReference>
<feature type="transmembrane region" description="Helical" evidence="7">
    <location>
        <begin position="121"/>
        <end position="145"/>
    </location>
</feature>
<evidence type="ECO:0000256" key="5">
    <source>
        <dbReference type="ARBA" id="ARBA00022989"/>
    </source>
</evidence>
<evidence type="ECO:0000256" key="3">
    <source>
        <dbReference type="ARBA" id="ARBA00022448"/>
    </source>
</evidence>
<dbReference type="PANTHER" id="PTHR12778:SF10">
    <property type="entry name" value="MAJOR FACILITATOR SUPERFAMILY DOMAIN-CONTAINING PROTEIN 3"/>
    <property type="match status" value="1"/>
</dbReference>
<comment type="subcellular location">
    <subcellularLocation>
        <location evidence="1">Membrane</location>
        <topology evidence="1">Multi-pass membrane protein</topology>
    </subcellularLocation>
</comment>
<feature type="transmembrane region" description="Helical" evidence="7">
    <location>
        <begin position="497"/>
        <end position="515"/>
    </location>
</feature>
<evidence type="ECO:0000256" key="1">
    <source>
        <dbReference type="ARBA" id="ARBA00004141"/>
    </source>
</evidence>
<dbReference type="SUPFAM" id="SSF103473">
    <property type="entry name" value="MFS general substrate transporter"/>
    <property type="match status" value="1"/>
</dbReference>
<dbReference type="Proteomes" id="UP001184150">
    <property type="component" value="Unassembled WGS sequence"/>
</dbReference>
<evidence type="ECO:0000256" key="7">
    <source>
        <dbReference type="SAM" id="Phobius"/>
    </source>
</evidence>
<keyword evidence="5 7" id="KW-1133">Transmembrane helix</keyword>
<reference evidence="8 9" key="1">
    <citation type="submission" date="2023-07" db="EMBL/GenBank/DDBJ databases">
        <title>Sorghum-associated microbial communities from plants grown in Nebraska, USA.</title>
        <authorList>
            <person name="Schachtman D."/>
        </authorList>
    </citation>
    <scope>NUCLEOTIDE SEQUENCE [LARGE SCALE GENOMIC DNA]</scope>
    <source>
        <strain evidence="8 9">DS1027</strain>
    </source>
</reference>
<proteinExistence type="inferred from homology"/>
<feature type="transmembrane region" description="Helical" evidence="7">
    <location>
        <begin position="236"/>
        <end position="260"/>
    </location>
</feature>
<evidence type="ECO:0000256" key="2">
    <source>
        <dbReference type="ARBA" id="ARBA00008335"/>
    </source>
</evidence>
<evidence type="ECO:0000256" key="6">
    <source>
        <dbReference type="ARBA" id="ARBA00023136"/>
    </source>
</evidence>
<feature type="transmembrane region" description="Helical" evidence="7">
    <location>
        <begin position="527"/>
        <end position="547"/>
    </location>
</feature>
<keyword evidence="9" id="KW-1185">Reference proteome</keyword>
<accession>A0ABU1MFW2</accession>
<feature type="transmembrane region" description="Helical" evidence="7">
    <location>
        <begin position="26"/>
        <end position="51"/>
    </location>
</feature>
<keyword evidence="6 7" id="KW-0472">Membrane</keyword>
<evidence type="ECO:0000313" key="9">
    <source>
        <dbReference type="Proteomes" id="UP001184150"/>
    </source>
</evidence>
<dbReference type="InterPro" id="IPR004752">
    <property type="entry name" value="AmpG_permease/AT-1"/>
</dbReference>
<dbReference type="InterPro" id="IPR011701">
    <property type="entry name" value="MFS"/>
</dbReference>
<feature type="transmembrane region" description="Helical" evidence="7">
    <location>
        <begin position="189"/>
        <end position="206"/>
    </location>
</feature>
<sequence length="570" mass="60755">MASAPAPQKPKGWQLFKLALQTRKSATMLGFGFSSGLPFALLIGTLNAWLGEVKIDLATIGVLSWIGLTYSFKFLWSPLVDRLALPGLERLGRRKSWIALCQGVLVASFMGLAATDPTRSMGSFALFAFLGALASATQDVAIDAWRIDVADEQTSVELLTSIGQFSYRIASIVGGALALVMAGRMSWPLVYLLMAGLIALIIVVTLRAPDTPRVGQGALHAALSQPGELAPKARGLALLVVGVSWTWAIVTIVAFMVHMLRPLAPGAKHPSVAAFTRETGPWIVVATVAVPLLVSAVVNALKVRGRAVLVAPDDVHGPGRTALNHLYVALVSPLSELVGRLRWGVLVVIGMILTYPLCYNMWASFAFPFYLDFLHYSKDEVAFASKLFGIFMSMAGVGLGGFLFVRAGRMPTILLGVALPILGNFVYADLAEGGAMIDRVAHGVGLQALLGAFGFDDRMVRLLLTIGFENISTGIAGAAFVAYISTIVSRSYTAVQYALLSSLTFLIGSLGRGIAGEAFDLYGYATVFRYAAAAGGLAVVFVLLEWVRVSRLAAHHPPTPSSEEEGEVKR</sequence>